<proteinExistence type="inferred from homology"/>
<keyword evidence="11" id="KW-1185">Reference proteome</keyword>
<dbReference type="InterPro" id="IPR040608">
    <property type="entry name" value="Snf8/Vps36"/>
</dbReference>
<evidence type="ECO:0000256" key="5">
    <source>
        <dbReference type="ARBA" id="ARBA00022833"/>
    </source>
</evidence>
<keyword evidence="7" id="KW-0967">Endosome</keyword>
<keyword evidence="7" id="KW-0963">Cytoplasm</keyword>
<comment type="subcellular location">
    <subcellularLocation>
        <location evidence="7">Cytoplasm</location>
    </subcellularLocation>
    <subcellularLocation>
        <location evidence="7">Endosome</location>
    </subcellularLocation>
</comment>
<keyword evidence="5" id="KW-0862">Zinc</keyword>
<feature type="region of interest" description="Disordered" evidence="8">
    <location>
        <begin position="366"/>
        <end position="395"/>
    </location>
</feature>
<dbReference type="InterPro" id="IPR037855">
    <property type="entry name" value="Vps36"/>
</dbReference>
<feature type="compositionally biased region" description="Polar residues" evidence="8">
    <location>
        <begin position="167"/>
        <end position="176"/>
    </location>
</feature>
<comment type="similarity">
    <text evidence="1 7">Belongs to the VPS36 family.</text>
</comment>
<keyword evidence="3" id="KW-0479">Metal-binding</keyword>
<dbReference type="InterPro" id="IPR036390">
    <property type="entry name" value="WH_DNA-bd_sf"/>
</dbReference>
<dbReference type="Gene3D" id="2.30.29.30">
    <property type="entry name" value="Pleckstrin-homology domain (PH domain)/Phosphotyrosine-binding domain (PTB)"/>
    <property type="match status" value="1"/>
</dbReference>
<dbReference type="PROSITE" id="PS51495">
    <property type="entry name" value="GLUE"/>
    <property type="match status" value="1"/>
</dbReference>
<dbReference type="InterPro" id="IPR021648">
    <property type="entry name" value="GLUE_dom"/>
</dbReference>
<sequence>MTLRRFTKPVDGSIPVQALLYNDEDLLASQDGVGIYDGLQKSPSHQSGVVYATTHRLFYIDHQNELTCSFALDLSHITQTEYYAGLFKSSSKVTLHLSNNSSSNDSAAGTPGVGSSDDILQTGFESWECQVCAYRNPPGLSPAAARICGLCGVPRSSMPAPIKISVPPSSNSTRQETTASLSSSLPSTASASAPTLISPRPTHARKPSSIACPACTFLNHPSMRSCEICGTDLPRIQAVAPEMKSAPASRPTSPESDSDEDESGSTRTRIMKLSFRKGGDKAFYAVLKRSLQGKAWEIKNLGVTPSREPEFNRSGISGIIRTVEASAQGRDTDMSHAFQDLEALMVKAKDMVKLAEDLNERLTASSTLTSTSSVTSETSPSSSVTTLISTSPTEPEEVTFIRSSLSQLGLQMANAPVTLDMMKDEKKWFEELAKELAGVLQGQGRSTSTSQATTQGGMMKQRGVIALDEVWGGWNRARGVALIPPSTFLQVLPLLPVYTSPPINKRQFNSGLAVLHTPPYSSAAFAARLCGLLTLVGPKTTTEIAEEEGMTVGLASEMMGSVEETGDVCRDDGSAAIREGREEAGEIEKVVGEGQSLGGMIVAGEVRWWANLFLGYNWDGQVDA</sequence>
<dbReference type="InterPro" id="IPR036388">
    <property type="entry name" value="WH-like_DNA-bd_sf"/>
</dbReference>
<dbReference type="Gene3D" id="1.10.10.10">
    <property type="entry name" value="Winged helix-like DNA-binding domain superfamily/Winged helix DNA-binding domain"/>
    <property type="match status" value="2"/>
</dbReference>
<keyword evidence="6 7" id="KW-0653">Protein transport</keyword>
<dbReference type="GO" id="GO:0004040">
    <property type="term" value="F:amidase activity"/>
    <property type="evidence" value="ECO:0007669"/>
    <property type="project" value="UniProtKB-EC"/>
</dbReference>
<keyword evidence="4" id="KW-0863">Zinc-finger</keyword>
<comment type="caution">
    <text evidence="10">The sequence shown here is derived from an EMBL/GenBank/DDBJ whole genome shotgun (WGS) entry which is preliminary data.</text>
</comment>
<dbReference type="Pfam" id="PF11605">
    <property type="entry name" value="Vps36_ESCRT-II"/>
    <property type="match status" value="1"/>
</dbReference>
<evidence type="ECO:0000256" key="3">
    <source>
        <dbReference type="ARBA" id="ARBA00022723"/>
    </source>
</evidence>
<comment type="subunit">
    <text evidence="7">Component of the endosomal sorting complex required for transport II (ESCRT-II).</text>
</comment>
<gene>
    <name evidence="10" type="primary">VPS36</name>
    <name evidence="10" type="ORF">VKT23_009340</name>
</gene>
<organism evidence="10 11">
    <name type="scientific">Marasmiellus scandens</name>
    <dbReference type="NCBI Taxonomy" id="2682957"/>
    <lineage>
        <taxon>Eukaryota</taxon>
        <taxon>Fungi</taxon>
        <taxon>Dikarya</taxon>
        <taxon>Basidiomycota</taxon>
        <taxon>Agaricomycotina</taxon>
        <taxon>Agaricomycetes</taxon>
        <taxon>Agaricomycetidae</taxon>
        <taxon>Agaricales</taxon>
        <taxon>Marasmiineae</taxon>
        <taxon>Omphalotaceae</taxon>
        <taxon>Marasmiellus</taxon>
    </lineage>
</organism>
<evidence type="ECO:0000256" key="1">
    <source>
        <dbReference type="ARBA" id="ARBA00009697"/>
    </source>
</evidence>
<dbReference type="PANTHER" id="PTHR13128:SF12">
    <property type="entry name" value="VACUOLAR PROTEIN-SORTING-ASSOCIATED PROTEIN 36"/>
    <property type="match status" value="1"/>
</dbReference>
<reference evidence="10 11" key="1">
    <citation type="submission" date="2024-01" db="EMBL/GenBank/DDBJ databases">
        <title>A draft genome for the cacao thread blight pathogen Marasmiellus scandens.</title>
        <authorList>
            <person name="Baruah I.K."/>
            <person name="Leung J."/>
            <person name="Bukari Y."/>
            <person name="Amoako-Attah I."/>
            <person name="Meinhardt L.W."/>
            <person name="Bailey B.A."/>
            <person name="Cohen S.P."/>
        </authorList>
    </citation>
    <scope>NUCLEOTIDE SEQUENCE [LARGE SCALE GENOMIC DNA]</scope>
    <source>
        <strain evidence="10 11">GH-19</strain>
    </source>
</reference>
<feature type="compositionally biased region" description="Low complexity" evidence="8">
    <location>
        <begin position="366"/>
        <end position="386"/>
    </location>
</feature>
<accession>A0ABR1JJT0</accession>
<protein>
    <recommendedName>
        <fullName evidence="7">Vacuolar protein-sorting-associated protein 36</fullName>
    </recommendedName>
    <alternativeName>
        <fullName evidence="7">ESCRT-II complex subunit VPS36</fullName>
    </alternativeName>
</protein>
<dbReference type="Pfam" id="PF04157">
    <property type="entry name" value="EAP30"/>
    <property type="match status" value="1"/>
</dbReference>
<dbReference type="InterPro" id="IPR001876">
    <property type="entry name" value="Znf_RanBP2"/>
</dbReference>
<keyword evidence="10" id="KW-0378">Hydrolase</keyword>
<dbReference type="SUPFAM" id="SSF46785">
    <property type="entry name" value="Winged helix' DNA-binding domain"/>
    <property type="match status" value="1"/>
</dbReference>
<dbReference type="Gene3D" id="2.30.30.380">
    <property type="entry name" value="Zn-finger domain of Sec23/24"/>
    <property type="match status" value="1"/>
</dbReference>
<dbReference type="SMART" id="SM00547">
    <property type="entry name" value="ZnF_RBZ"/>
    <property type="match status" value="2"/>
</dbReference>
<evidence type="ECO:0000313" key="10">
    <source>
        <dbReference type="EMBL" id="KAK7460620.1"/>
    </source>
</evidence>
<name>A0ABR1JJT0_9AGAR</name>
<evidence type="ECO:0000256" key="8">
    <source>
        <dbReference type="SAM" id="MobiDB-lite"/>
    </source>
</evidence>
<evidence type="ECO:0000256" key="6">
    <source>
        <dbReference type="ARBA" id="ARBA00022927"/>
    </source>
</evidence>
<dbReference type="PANTHER" id="PTHR13128">
    <property type="entry name" value="VACUOLAR PROTEIN-SORTING-ASSOCIATED PROTEIN 36"/>
    <property type="match status" value="1"/>
</dbReference>
<evidence type="ECO:0000256" key="7">
    <source>
        <dbReference type="RuleBase" id="RU367095"/>
    </source>
</evidence>
<dbReference type="SUPFAM" id="SSF50729">
    <property type="entry name" value="PH domain-like"/>
    <property type="match status" value="2"/>
</dbReference>
<feature type="compositionally biased region" description="Low complexity" evidence="8">
    <location>
        <begin position="177"/>
        <end position="199"/>
    </location>
</feature>
<dbReference type="Proteomes" id="UP001498398">
    <property type="component" value="Unassembled WGS sequence"/>
</dbReference>
<evidence type="ECO:0000256" key="2">
    <source>
        <dbReference type="ARBA" id="ARBA00022448"/>
    </source>
</evidence>
<dbReference type="EMBL" id="JBANRG010000015">
    <property type="protein sequence ID" value="KAK7460620.1"/>
    <property type="molecule type" value="Genomic_DNA"/>
</dbReference>
<evidence type="ECO:0000313" key="11">
    <source>
        <dbReference type="Proteomes" id="UP001498398"/>
    </source>
</evidence>
<comment type="function">
    <text evidence="7">Component of the ESCRT-II complex (endosomal sorting complex required for transport II), which is required for multivesicular body (MVB) formation and sorting of endosomal cargo proteins into MVBs.</text>
</comment>
<keyword evidence="2 7" id="KW-0813">Transport</keyword>
<evidence type="ECO:0000256" key="4">
    <source>
        <dbReference type="ARBA" id="ARBA00022771"/>
    </source>
</evidence>
<feature type="region of interest" description="Disordered" evidence="8">
    <location>
        <begin position="242"/>
        <end position="268"/>
    </location>
</feature>
<evidence type="ECO:0000259" key="9">
    <source>
        <dbReference type="PROSITE" id="PS51495"/>
    </source>
</evidence>
<dbReference type="Gene3D" id="6.10.140.260">
    <property type="match status" value="1"/>
</dbReference>
<feature type="region of interest" description="Disordered" evidence="8">
    <location>
        <begin position="162"/>
        <end position="207"/>
    </location>
</feature>
<dbReference type="InterPro" id="IPR011993">
    <property type="entry name" value="PH-like_dom_sf"/>
</dbReference>
<feature type="domain" description="GLUE N-terminal" evidence="9">
    <location>
        <begin position="10"/>
        <end position="303"/>
    </location>
</feature>